<evidence type="ECO:0000256" key="6">
    <source>
        <dbReference type="ARBA" id="ARBA00022840"/>
    </source>
</evidence>
<dbReference type="Gene3D" id="3.40.50.300">
    <property type="entry name" value="P-loop containing nucleotide triphosphate hydrolases"/>
    <property type="match status" value="2"/>
</dbReference>
<dbReference type="InterPro" id="IPR004604">
    <property type="entry name" value="DNA_recomb/repair_RecN"/>
</dbReference>
<evidence type="ECO:0000256" key="1">
    <source>
        <dbReference type="ARBA" id="ARBA00003618"/>
    </source>
</evidence>
<dbReference type="PIRSF" id="PIRSF003128">
    <property type="entry name" value="RecN"/>
    <property type="match status" value="1"/>
</dbReference>
<evidence type="ECO:0000256" key="4">
    <source>
        <dbReference type="ARBA" id="ARBA00022741"/>
    </source>
</evidence>
<feature type="compositionally biased region" description="Basic and acidic residues" evidence="10">
    <location>
        <begin position="584"/>
        <end position="595"/>
    </location>
</feature>
<evidence type="ECO:0000256" key="10">
    <source>
        <dbReference type="SAM" id="MobiDB-lite"/>
    </source>
</evidence>
<comment type="similarity">
    <text evidence="2 9">Belongs to the RecN family.</text>
</comment>
<comment type="caution">
    <text evidence="12">The sequence shown here is derived from an EMBL/GenBank/DDBJ whole genome shotgun (WGS) entry which is preliminary data.</text>
</comment>
<reference evidence="12 13" key="1">
    <citation type="submission" date="2019-07" db="EMBL/GenBank/DDBJ databases">
        <title>Whole genome shotgun sequence of Kocuria flava NBRC 107626.</title>
        <authorList>
            <person name="Hosoyama A."/>
            <person name="Uohara A."/>
            <person name="Ohji S."/>
            <person name="Ichikawa N."/>
        </authorList>
    </citation>
    <scope>NUCLEOTIDE SEQUENCE [LARGE SCALE GENOMIC DNA]</scope>
    <source>
        <strain evidence="12 13">NBRC 107626</strain>
    </source>
</reference>
<proteinExistence type="inferred from homology"/>
<dbReference type="EMBL" id="BJZR01000048">
    <property type="protein sequence ID" value="GEO92534.1"/>
    <property type="molecule type" value="Genomic_DNA"/>
</dbReference>
<evidence type="ECO:0000256" key="5">
    <source>
        <dbReference type="ARBA" id="ARBA00022763"/>
    </source>
</evidence>
<organism evidence="12 13">
    <name type="scientific">Kocuria flava</name>
    <dbReference type="NCBI Taxonomy" id="446860"/>
    <lineage>
        <taxon>Bacteria</taxon>
        <taxon>Bacillati</taxon>
        <taxon>Actinomycetota</taxon>
        <taxon>Actinomycetes</taxon>
        <taxon>Micrococcales</taxon>
        <taxon>Micrococcaceae</taxon>
        <taxon>Kocuria</taxon>
    </lineage>
</organism>
<dbReference type="InterPro" id="IPR003395">
    <property type="entry name" value="RecF/RecN/SMC_N"/>
</dbReference>
<keyword evidence="13" id="KW-1185">Reference proteome</keyword>
<evidence type="ECO:0000256" key="8">
    <source>
        <dbReference type="ARBA" id="ARBA00033408"/>
    </source>
</evidence>
<dbReference type="RefSeq" id="WP_083529355.1">
    <property type="nucleotide sequence ID" value="NZ_BJZR01000048.1"/>
</dbReference>
<dbReference type="PANTHER" id="PTHR11059:SF0">
    <property type="entry name" value="DNA REPAIR PROTEIN RECN"/>
    <property type="match status" value="1"/>
</dbReference>
<feature type="domain" description="RecF/RecN/SMC N-terminal" evidence="11">
    <location>
        <begin position="2"/>
        <end position="524"/>
    </location>
</feature>
<evidence type="ECO:0000256" key="9">
    <source>
        <dbReference type="PIRNR" id="PIRNR003128"/>
    </source>
</evidence>
<evidence type="ECO:0000256" key="7">
    <source>
        <dbReference type="ARBA" id="ARBA00023204"/>
    </source>
</evidence>
<feature type="compositionally biased region" description="Basic and acidic residues" evidence="10">
    <location>
        <begin position="552"/>
        <end position="565"/>
    </location>
</feature>
<dbReference type="PANTHER" id="PTHR11059">
    <property type="entry name" value="DNA REPAIR PROTEIN RECN"/>
    <property type="match status" value="1"/>
</dbReference>
<dbReference type="InterPro" id="IPR027417">
    <property type="entry name" value="P-loop_NTPase"/>
</dbReference>
<keyword evidence="7 9" id="KW-0234">DNA repair</keyword>
<evidence type="ECO:0000313" key="13">
    <source>
        <dbReference type="Proteomes" id="UP000321155"/>
    </source>
</evidence>
<name>A0ABQ0X9H6_9MICC</name>
<comment type="function">
    <text evidence="1 9">May be involved in recombinational repair of damaged DNA.</text>
</comment>
<gene>
    <name evidence="12" type="ORF">KFL01_18400</name>
</gene>
<feature type="region of interest" description="Disordered" evidence="10">
    <location>
        <begin position="552"/>
        <end position="601"/>
    </location>
</feature>
<sequence>MIEEIRIHDLGVITDAVLPLGPGLSILSGETGAGKTMVVTALGMLLGNRSDAGAVRAGAPRAVAEAVVRVAGGHPAAALVEDAGGAVDVETVGAHEEALVTLARTVTAEGRSRAHVGGRSAPVGTLSAVGQTLVAVHGQSDQLRLRSPAAQRHALDQYAGEELAADLARYRGLLGEYRTAQQQLREVTEHGRERALEAQTLQGALEEIDAVDPQPGEDERLDQESQRLTNLEQLRAAALTAHTALSGGEFAEGDAADATALIAAAQRALEQEAAADRELEELAARVAELSVLVTDVAADLSGYASGLDDEGPARLAEVEARRARLKTLTRKYGATVDEVLEWADRSRQRLDELTDDPAREEELRARLEQLRTGLAELADRMTRRRREAAERLSAAVSEELTALAMPNASLVIEVEPVEEFTAHGRDEISFLLRPHAAATPRPLGKGASGGELSRLMLAIEVVLAAVDPVPTFVFDEVDSGVGGKAAVEIGRRLKMLAQHVQVLVVTHLPQVAAFADQHVLVTKSGDATVSDVRVLDEEERVVELARMLAGHEDSAAAREHARELVRGAALEPAGGTGADPGRPGGERAPRGDRPGGARSAR</sequence>
<dbReference type="CDD" id="cd03241">
    <property type="entry name" value="ABC_RecN"/>
    <property type="match status" value="1"/>
</dbReference>
<evidence type="ECO:0000256" key="3">
    <source>
        <dbReference type="ARBA" id="ARBA00021315"/>
    </source>
</evidence>
<dbReference type="NCBIfam" id="TIGR00634">
    <property type="entry name" value="recN"/>
    <property type="match status" value="1"/>
</dbReference>
<evidence type="ECO:0000313" key="12">
    <source>
        <dbReference type="EMBL" id="GEO92534.1"/>
    </source>
</evidence>
<keyword evidence="4" id="KW-0547">Nucleotide-binding</keyword>
<evidence type="ECO:0000256" key="2">
    <source>
        <dbReference type="ARBA" id="ARBA00009441"/>
    </source>
</evidence>
<accession>A0ABQ0X9H6</accession>
<keyword evidence="6" id="KW-0067">ATP-binding</keyword>
<dbReference type="Pfam" id="PF02463">
    <property type="entry name" value="SMC_N"/>
    <property type="match status" value="1"/>
</dbReference>
<dbReference type="Proteomes" id="UP000321155">
    <property type="component" value="Unassembled WGS sequence"/>
</dbReference>
<evidence type="ECO:0000259" key="11">
    <source>
        <dbReference type="Pfam" id="PF02463"/>
    </source>
</evidence>
<dbReference type="SUPFAM" id="SSF52540">
    <property type="entry name" value="P-loop containing nucleoside triphosphate hydrolases"/>
    <property type="match status" value="1"/>
</dbReference>
<keyword evidence="5 9" id="KW-0227">DNA damage</keyword>
<protein>
    <recommendedName>
        <fullName evidence="3 9">DNA repair protein RecN</fullName>
    </recommendedName>
    <alternativeName>
        <fullName evidence="8 9">Recombination protein N</fullName>
    </alternativeName>
</protein>